<protein>
    <submittedName>
        <fullName evidence="8">MATE efflux family protein</fullName>
    </submittedName>
</protein>
<dbReference type="EMBL" id="ML996706">
    <property type="protein sequence ID" value="KAF2396634.1"/>
    <property type="molecule type" value="Genomic_DNA"/>
</dbReference>
<evidence type="ECO:0000256" key="3">
    <source>
        <dbReference type="ARBA" id="ARBA00022692"/>
    </source>
</evidence>
<evidence type="ECO:0000256" key="5">
    <source>
        <dbReference type="ARBA" id="ARBA00023136"/>
    </source>
</evidence>
<evidence type="ECO:0000313" key="9">
    <source>
        <dbReference type="Proteomes" id="UP000799640"/>
    </source>
</evidence>
<feature type="transmembrane region" description="Helical" evidence="7">
    <location>
        <begin position="297"/>
        <end position="325"/>
    </location>
</feature>
<dbReference type="GO" id="GO:0016020">
    <property type="term" value="C:membrane"/>
    <property type="evidence" value="ECO:0007669"/>
    <property type="project" value="UniProtKB-SubCell"/>
</dbReference>
<evidence type="ECO:0000256" key="6">
    <source>
        <dbReference type="SAM" id="MobiDB-lite"/>
    </source>
</evidence>
<evidence type="ECO:0000256" key="1">
    <source>
        <dbReference type="ARBA" id="ARBA00004141"/>
    </source>
</evidence>
<proteinExistence type="inferred from homology"/>
<dbReference type="PANTHER" id="PTHR11206">
    <property type="entry name" value="MULTIDRUG RESISTANCE PROTEIN"/>
    <property type="match status" value="1"/>
</dbReference>
<gene>
    <name evidence="8" type="ORF">EJ06DRAFT_483043</name>
</gene>
<dbReference type="CDD" id="cd13132">
    <property type="entry name" value="MATE_eukaryotic"/>
    <property type="match status" value="1"/>
</dbReference>
<dbReference type="InterPro" id="IPR045069">
    <property type="entry name" value="MATE_euk"/>
</dbReference>
<feature type="transmembrane region" description="Helical" evidence="7">
    <location>
        <begin position="250"/>
        <end position="276"/>
    </location>
</feature>
<dbReference type="GO" id="GO:0015297">
    <property type="term" value="F:antiporter activity"/>
    <property type="evidence" value="ECO:0007669"/>
    <property type="project" value="InterPro"/>
</dbReference>
<evidence type="ECO:0000256" key="7">
    <source>
        <dbReference type="SAM" id="Phobius"/>
    </source>
</evidence>
<evidence type="ECO:0000256" key="2">
    <source>
        <dbReference type="ARBA" id="ARBA00010199"/>
    </source>
</evidence>
<comment type="similarity">
    <text evidence="2">Belongs to the multi antimicrobial extrusion (MATE) (TC 2.A.66.1) family.</text>
</comment>
<dbReference type="Proteomes" id="UP000799640">
    <property type="component" value="Unassembled WGS sequence"/>
</dbReference>
<sequence length="518" mass="56479">MSRAEWAAVEDDERELLEDNNLLERRPSRKSVSRRPDERTALLDGPEDDGPEVDAKWDEAVVAGRIQTTWKREVAVLSRYSRSLIVTFVLQYSLTMASIFTVGHIGKVELGAVSLATMTANITGFSVYQGLATSLDTLCAQAYGSGRKSLVGLQLQRMVYFLWLVTIPIGAIWLSGTWILKAIVPETRTAELAGLYLKIILLGAPGYAAFESGKRFVQAQGKFEATLYVLLFCAPFNAFLNWFLVWHMELGFIGAPIAVAITDTLLPLCLLLYVYTQPDTRACWPGFTRRALHNWGPMIRLALPGLVMVLAEFLAFEILTLAASWLSSTHLAAQSVLSTLTALTFQIPFPMSIAASTRIANLIGATLGSAAKTAAGVALCAAVFVGLFNAVLLSALRNYVPRLFTEDEGVIALVAAVLPLCAAFQLFDALTANCNGILRGLGRQEVGGYVNLFAYYVIAMPLSFYTAFGAPQWGLYGLWAGPALALGIVAAIEGVFIYRLSWEGAVEDARKRNAEDHR</sequence>
<dbReference type="OrthoDB" id="2126698at2759"/>
<dbReference type="GO" id="GO:0042910">
    <property type="term" value="F:xenobiotic transmembrane transporter activity"/>
    <property type="evidence" value="ECO:0007669"/>
    <property type="project" value="InterPro"/>
</dbReference>
<keyword evidence="4 7" id="KW-1133">Transmembrane helix</keyword>
<reference evidence="8" key="1">
    <citation type="journal article" date="2020" name="Stud. Mycol.">
        <title>101 Dothideomycetes genomes: a test case for predicting lifestyles and emergence of pathogens.</title>
        <authorList>
            <person name="Haridas S."/>
            <person name="Albert R."/>
            <person name="Binder M."/>
            <person name="Bloem J."/>
            <person name="Labutti K."/>
            <person name="Salamov A."/>
            <person name="Andreopoulos B."/>
            <person name="Baker S."/>
            <person name="Barry K."/>
            <person name="Bills G."/>
            <person name="Bluhm B."/>
            <person name="Cannon C."/>
            <person name="Castanera R."/>
            <person name="Culley D."/>
            <person name="Daum C."/>
            <person name="Ezra D."/>
            <person name="Gonzalez J."/>
            <person name="Henrissat B."/>
            <person name="Kuo A."/>
            <person name="Liang C."/>
            <person name="Lipzen A."/>
            <person name="Lutzoni F."/>
            <person name="Magnuson J."/>
            <person name="Mondo S."/>
            <person name="Nolan M."/>
            <person name="Ohm R."/>
            <person name="Pangilinan J."/>
            <person name="Park H.-J."/>
            <person name="Ramirez L."/>
            <person name="Alfaro M."/>
            <person name="Sun H."/>
            <person name="Tritt A."/>
            <person name="Yoshinaga Y."/>
            <person name="Zwiers L.-H."/>
            <person name="Turgeon B."/>
            <person name="Goodwin S."/>
            <person name="Spatafora J."/>
            <person name="Crous P."/>
            <person name="Grigoriev I."/>
        </authorList>
    </citation>
    <scope>NUCLEOTIDE SEQUENCE</scope>
    <source>
        <strain evidence="8">CBS 262.69</strain>
    </source>
</reference>
<dbReference type="NCBIfam" id="TIGR00797">
    <property type="entry name" value="matE"/>
    <property type="match status" value="1"/>
</dbReference>
<name>A0A6G1HL58_9PEZI</name>
<feature type="transmembrane region" description="Helical" evidence="7">
    <location>
        <begin position="331"/>
        <end position="353"/>
    </location>
</feature>
<accession>A0A6G1HL58</accession>
<evidence type="ECO:0000256" key="4">
    <source>
        <dbReference type="ARBA" id="ARBA00022989"/>
    </source>
</evidence>
<dbReference type="AlphaFoldDB" id="A0A6G1HL58"/>
<feature type="transmembrane region" description="Helical" evidence="7">
    <location>
        <begin position="374"/>
        <end position="397"/>
    </location>
</feature>
<dbReference type="Pfam" id="PF01554">
    <property type="entry name" value="MatE"/>
    <property type="match status" value="2"/>
</dbReference>
<keyword evidence="3 7" id="KW-0812">Transmembrane</keyword>
<dbReference type="InterPro" id="IPR002528">
    <property type="entry name" value="MATE_fam"/>
</dbReference>
<keyword evidence="5 7" id="KW-0472">Membrane</keyword>
<dbReference type="GO" id="GO:1990961">
    <property type="term" value="P:xenobiotic detoxification by transmembrane export across the plasma membrane"/>
    <property type="evidence" value="ECO:0007669"/>
    <property type="project" value="InterPro"/>
</dbReference>
<feature type="transmembrane region" description="Helical" evidence="7">
    <location>
        <begin position="409"/>
        <end position="427"/>
    </location>
</feature>
<keyword evidence="9" id="KW-1185">Reference proteome</keyword>
<feature type="transmembrane region" description="Helical" evidence="7">
    <location>
        <begin position="225"/>
        <end position="244"/>
    </location>
</feature>
<comment type="subcellular location">
    <subcellularLocation>
        <location evidence="1">Membrane</location>
        <topology evidence="1">Multi-pass membrane protein</topology>
    </subcellularLocation>
</comment>
<feature type="transmembrane region" description="Helical" evidence="7">
    <location>
        <begin position="480"/>
        <end position="502"/>
    </location>
</feature>
<organism evidence="8 9">
    <name type="scientific">Trichodelitschia bisporula</name>
    <dbReference type="NCBI Taxonomy" id="703511"/>
    <lineage>
        <taxon>Eukaryota</taxon>
        <taxon>Fungi</taxon>
        <taxon>Dikarya</taxon>
        <taxon>Ascomycota</taxon>
        <taxon>Pezizomycotina</taxon>
        <taxon>Dothideomycetes</taxon>
        <taxon>Dothideomycetes incertae sedis</taxon>
        <taxon>Phaeotrichales</taxon>
        <taxon>Phaeotrichaceae</taxon>
        <taxon>Trichodelitschia</taxon>
    </lineage>
</organism>
<feature type="transmembrane region" description="Helical" evidence="7">
    <location>
        <begin position="448"/>
        <end position="468"/>
    </location>
</feature>
<feature type="region of interest" description="Disordered" evidence="6">
    <location>
        <begin position="25"/>
        <end position="52"/>
    </location>
</feature>
<evidence type="ECO:0000313" key="8">
    <source>
        <dbReference type="EMBL" id="KAF2396634.1"/>
    </source>
</evidence>
<feature type="transmembrane region" description="Helical" evidence="7">
    <location>
        <begin position="158"/>
        <end position="180"/>
    </location>
</feature>
<feature type="transmembrane region" description="Helical" evidence="7">
    <location>
        <begin position="192"/>
        <end position="213"/>
    </location>
</feature>